<evidence type="ECO:0000313" key="3">
    <source>
        <dbReference type="EMBL" id="MEO3690989.1"/>
    </source>
</evidence>
<sequence length="200" mass="21539">MFRRFRTPGCAWRHWAVAALAAASSASHAELDMSWDMHSWSLEGTPSETLQLHAHIHNSPTSTERLLGTRFVSFYGEGLEGLYNFAPSTPSLVEQFAQLDLAPGESMDFIFGLLVPINGHVEPGVYGGGGYSLNFRDAEGAEVSWQPEASLAIRVVDRGTPDDPQHVPEPTTAALAALGLAAAGWGRRQPKGARQATARA</sequence>
<accession>A0ABV0FYH7</accession>
<protein>
    <submittedName>
        <fullName evidence="3">PEP-CTERM sorting domain-containing protein</fullName>
    </submittedName>
</protein>
<name>A0ABV0FYH7_9BURK</name>
<keyword evidence="4" id="KW-1185">Reference proteome</keyword>
<dbReference type="InterPro" id="IPR013424">
    <property type="entry name" value="Ice-binding_C"/>
</dbReference>
<evidence type="ECO:0000313" key="4">
    <source>
        <dbReference type="Proteomes" id="UP001495147"/>
    </source>
</evidence>
<evidence type="ECO:0000256" key="1">
    <source>
        <dbReference type="SAM" id="SignalP"/>
    </source>
</evidence>
<feature type="chain" id="PRO_5045767085" evidence="1">
    <location>
        <begin position="30"/>
        <end position="200"/>
    </location>
</feature>
<feature type="signal peptide" evidence="1">
    <location>
        <begin position="1"/>
        <end position="29"/>
    </location>
</feature>
<dbReference type="RefSeq" id="WP_347703802.1">
    <property type="nucleotide sequence ID" value="NZ_JBDPZD010000001.1"/>
</dbReference>
<evidence type="ECO:0000259" key="2">
    <source>
        <dbReference type="Pfam" id="PF07589"/>
    </source>
</evidence>
<organism evidence="3 4">
    <name type="scientific">Roseateles paludis</name>
    <dbReference type="NCBI Taxonomy" id="3145238"/>
    <lineage>
        <taxon>Bacteria</taxon>
        <taxon>Pseudomonadati</taxon>
        <taxon>Pseudomonadota</taxon>
        <taxon>Betaproteobacteria</taxon>
        <taxon>Burkholderiales</taxon>
        <taxon>Sphaerotilaceae</taxon>
        <taxon>Roseateles</taxon>
    </lineage>
</organism>
<proteinExistence type="predicted"/>
<dbReference type="Proteomes" id="UP001495147">
    <property type="component" value="Unassembled WGS sequence"/>
</dbReference>
<dbReference type="EMBL" id="JBDPZD010000001">
    <property type="protein sequence ID" value="MEO3690989.1"/>
    <property type="molecule type" value="Genomic_DNA"/>
</dbReference>
<feature type="domain" description="Ice-binding protein C-terminal" evidence="2">
    <location>
        <begin position="167"/>
        <end position="188"/>
    </location>
</feature>
<reference evidence="3 4" key="1">
    <citation type="submission" date="2024-05" db="EMBL/GenBank/DDBJ databases">
        <title>Roseateles sp. DJS-2-20 16S ribosomal RNA gene Genome sequencing and assembly.</title>
        <authorList>
            <person name="Woo H."/>
        </authorList>
    </citation>
    <scope>NUCLEOTIDE SEQUENCE [LARGE SCALE GENOMIC DNA]</scope>
    <source>
        <strain evidence="3 4">DJS-2-20</strain>
    </source>
</reference>
<dbReference type="Pfam" id="PF07589">
    <property type="entry name" value="PEP-CTERM"/>
    <property type="match status" value="1"/>
</dbReference>
<comment type="caution">
    <text evidence="3">The sequence shown here is derived from an EMBL/GenBank/DDBJ whole genome shotgun (WGS) entry which is preliminary data.</text>
</comment>
<gene>
    <name evidence="3" type="ORF">ABDJ85_05860</name>
</gene>
<keyword evidence="1" id="KW-0732">Signal</keyword>